<dbReference type="AlphaFoldDB" id="A0A0A9GEX0"/>
<protein>
    <submittedName>
        <fullName evidence="2">Uncharacterized protein</fullName>
    </submittedName>
</protein>
<reference evidence="2" key="2">
    <citation type="journal article" date="2015" name="Data Brief">
        <title>Shoot transcriptome of the giant reed, Arundo donax.</title>
        <authorList>
            <person name="Barrero R.A."/>
            <person name="Guerrero F.D."/>
            <person name="Moolhuijzen P."/>
            <person name="Goolsby J.A."/>
            <person name="Tidwell J."/>
            <person name="Bellgard S.E."/>
            <person name="Bellgard M.I."/>
        </authorList>
    </citation>
    <scope>NUCLEOTIDE SEQUENCE</scope>
    <source>
        <tissue evidence="2">Shoot tissue taken approximately 20 cm above the soil surface</tissue>
    </source>
</reference>
<evidence type="ECO:0000256" key="1">
    <source>
        <dbReference type="SAM" id="SignalP"/>
    </source>
</evidence>
<name>A0A0A9GEX0_ARUDO</name>
<reference evidence="2" key="1">
    <citation type="submission" date="2014-09" db="EMBL/GenBank/DDBJ databases">
        <authorList>
            <person name="Magalhaes I.L.F."/>
            <person name="Oliveira U."/>
            <person name="Santos F.R."/>
            <person name="Vidigal T.H.D.A."/>
            <person name="Brescovit A.D."/>
            <person name="Santos A.J."/>
        </authorList>
    </citation>
    <scope>NUCLEOTIDE SEQUENCE</scope>
    <source>
        <tissue evidence="2">Shoot tissue taken approximately 20 cm above the soil surface</tissue>
    </source>
</reference>
<organism evidence="2">
    <name type="scientific">Arundo donax</name>
    <name type="common">Giant reed</name>
    <name type="synonym">Donax arundinaceus</name>
    <dbReference type="NCBI Taxonomy" id="35708"/>
    <lineage>
        <taxon>Eukaryota</taxon>
        <taxon>Viridiplantae</taxon>
        <taxon>Streptophyta</taxon>
        <taxon>Embryophyta</taxon>
        <taxon>Tracheophyta</taxon>
        <taxon>Spermatophyta</taxon>
        <taxon>Magnoliopsida</taxon>
        <taxon>Liliopsida</taxon>
        <taxon>Poales</taxon>
        <taxon>Poaceae</taxon>
        <taxon>PACMAD clade</taxon>
        <taxon>Arundinoideae</taxon>
        <taxon>Arundineae</taxon>
        <taxon>Arundo</taxon>
    </lineage>
</organism>
<evidence type="ECO:0000313" key="2">
    <source>
        <dbReference type="EMBL" id="JAE22004.1"/>
    </source>
</evidence>
<feature type="signal peptide" evidence="1">
    <location>
        <begin position="1"/>
        <end position="16"/>
    </location>
</feature>
<dbReference type="EMBL" id="GBRH01175892">
    <property type="protein sequence ID" value="JAE22004.1"/>
    <property type="molecule type" value="Transcribed_RNA"/>
</dbReference>
<proteinExistence type="predicted"/>
<sequence length="58" mass="6886">MFLPVIHLLLCHQALEQRMAWDSIEHAYLQAKELDAPFGWQHFLSEIRTNFAAIEEYL</sequence>
<accession>A0A0A9GEX0</accession>
<feature type="chain" id="PRO_5002044908" evidence="1">
    <location>
        <begin position="17"/>
        <end position="58"/>
    </location>
</feature>
<keyword evidence="1" id="KW-0732">Signal</keyword>